<name>A0A5P6VM77_PSEXY</name>
<dbReference type="AlphaFoldDB" id="A0A5P6VM77"/>
<dbReference type="SUPFAM" id="SSF52540">
    <property type="entry name" value="P-loop containing nucleoside triphosphate hydrolases"/>
    <property type="match status" value="1"/>
</dbReference>
<protein>
    <submittedName>
        <fullName evidence="2">Nucleoside/nucleotide kinase family protein</fullName>
    </submittedName>
</protein>
<accession>A0A5P6VM77</accession>
<reference evidence="3" key="1">
    <citation type="submission" date="2019-08" db="EMBL/GenBank/DDBJ databases">
        <title>Complete Genome Sequence of the Polysaccharide-Degrading Rumen Bacterium Pseudobutyrivibrio xylanivorans MA3014.</title>
        <authorList>
            <person name="Palevich N."/>
            <person name="Maclean P.H."/>
            <person name="Kelly W.J."/>
            <person name="Leahy S.C."/>
            <person name="Rakonjac J."/>
            <person name="Attwood G.T."/>
        </authorList>
    </citation>
    <scope>NUCLEOTIDE SEQUENCE [LARGE SCALE GENOMIC DNA]</scope>
    <source>
        <strain evidence="3">MA3014</strain>
    </source>
</reference>
<dbReference type="PANTHER" id="PTHR10285">
    <property type="entry name" value="URIDINE KINASE"/>
    <property type="match status" value="1"/>
</dbReference>
<dbReference type="EMBL" id="CP043028">
    <property type="protein sequence ID" value="QFJ53512.1"/>
    <property type="molecule type" value="Genomic_DNA"/>
</dbReference>
<dbReference type="Pfam" id="PF00485">
    <property type="entry name" value="PRK"/>
    <property type="match status" value="1"/>
</dbReference>
<keyword evidence="2" id="KW-0808">Transferase</keyword>
<dbReference type="NCBIfam" id="NF006745">
    <property type="entry name" value="PRK09270.1-4"/>
    <property type="match status" value="1"/>
</dbReference>
<proteinExistence type="predicted"/>
<dbReference type="InterPro" id="IPR027417">
    <property type="entry name" value="P-loop_NTPase"/>
</dbReference>
<dbReference type="GO" id="GO:0005524">
    <property type="term" value="F:ATP binding"/>
    <property type="evidence" value="ECO:0007669"/>
    <property type="project" value="InterPro"/>
</dbReference>
<sequence>MVDYKININGLDVDAHYSEENINEIFLPLLERLTKLQKDKNRRILVMLAAPPGAGKSTLVSFLEKLAKETEGITELQAVGMDGFHRRQEYLTSHTTVRDGQEMLMVKIKGAPITFDLPLLKERIEKVAAGHNCGWPIYDRTLHNPVDNVITVSAPIVLLEGNYLLLDETGWDELASFADYTIRITAEEEHLKKRLIERKAASGNSIEDATAFVDFSDMANVHTCLTKSKKADLTLEVLEDDTLRIEA</sequence>
<dbReference type="KEGG" id="pxv:FXF36_00805"/>
<dbReference type="Proteomes" id="UP000327030">
    <property type="component" value="Chromosome 1"/>
</dbReference>
<organism evidence="2 3">
    <name type="scientific">Pseudobutyrivibrio xylanivorans</name>
    <dbReference type="NCBI Taxonomy" id="185007"/>
    <lineage>
        <taxon>Bacteria</taxon>
        <taxon>Bacillati</taxon>
        <taxon>Bacillota</taxon>
        <taxon>Clostridia</taxon>
        <taxon>Lachnospirales</taxon>
        <taxon>Lachnospiraceae</taxon>
        <taxon>Pseudobutyrivibrio</taxon>
    </lineage>
</organism>
<evidence type="ECO:0000259" key="1">
    <source>
        <dbReference type="Pfam" id="PF00485"/>
    </source>
</evidence>
<dbReference type="RefSeq" id="WP_151622016.1">
    <property type="nucleotide sequence ID" value="NZ_CP043028.1"/>
</dbReference>
<evidence type="ECO:0000313" key="2">
    <source>
        <dbReference type="EMBL" id="QFJ53512.1"/>
    </source>
</evidence>
<gene>
    <name evidence="2" type="ORF">FXF36_00805</name>
</gene>
<evidence type="ECO:0000313" key="3">
    <source>
        <dbReference type="Proteomes" id="UP000327030"/>
    </source>
</evidence>
<dbReference type="GO" id="GO:0016301">
    <property type="term" value="F:kinase activity"/>
    <property type="evidence" value="ECO:0007669"/>
    <property type="project" value="UniProtKB-KW"/>
</dbReference>
<keyword evidence="2" id="KW-0418">Kinase</keyword>
<dbReference type="Gene3D" id="3.40.50.300">
    <property type="entry name" value="P-loop containing nucleotide triphosphate hydrolases"/>
    <property type="match status" value="3"/>
</dbReference>
<dbReference type="InterPro" id="IPR006083">
    <property type="entry name" value="PRK/URK"/>
</dbReference>
<feature type="domain" description="Phosphoribulokinase/uridine kinase" evidence="1">
    <location>
        <begin position="47"/>
        <end position="241"/>
    </location>
</feature>
<dbReference type="OrthoDB" id="1550976at2"/>